<evidence type="ECO:0000313" key="5">
    <source>
        <dbReference type="Proteomes" id="UP000032568"/>
    </source>
</evidence>
<dbReference type="SMART" id="SM00671">
    <property type="entry name" value="SEL1"/>
    <property type="match status" value="3"/>
</dbReference>
<dbReference type="Gene3D" id="2.60.40.2390">
    <property type="match status" value="1"/>
</dbReference>
<dbReference type="EMBL" id="CP059735">
    <property type="protein sequence ID" value="WDE00650.1"/>
    <property type="molecule type" value="Genomic_DNA"/>
</dbReference>
<dbReference type="KEGG" id="tact:SG35_008460"/>
<feature type="chain" id="PRO_5042095057" evidence="2">
    <location>
        <begin position="22"/>
        <end position="959"/>
    </location>
</feature>
<sequence>MMKKHLSLLFFLLCTCFSALAVTPIPAELLFKSPETLSMKLSPDGEHIAALDFYDDNYHINLTDAEKEQSYTLLVLDKTTNTRSAHYQWLDNDTLFVSYESQEKRLRGFLHIDYQGDKPETKFIKIKANGFIVNALADDPKYVLFLRITGSRLPRYTLYKATPTQLEEDNFTNAVKVRNTLKKAKNYAYDAVNKQLLAITLDDEAVTFWYQKPGSKDWTAFLDIEQNEFSFTPVGFLAEDKLAVLTNKDTDVTALVEFDIHTRTFGQVLYQHPKYDLTGAQLNPMGQGIRSVSYVEHGKPVTEYFSSKDQQLAKRLGYSFTGKQISVISASIDKSRKLLKVSASDDSGSYYLFNEKTQTAQLLKASYPELEPYTMSSSISFSVTTQDNAEIEAILTRPVENGNNVLLVYPHGGPVGVRDFATYNPETQYLVSRGYSVLNVNFRGSSGFGKQFKASGVAQFGQWIEKDITAAVEHVRENYPYEQACTIGSSYGGYSAMMLAINKPEYYQCVISMYGIYDLPLLFNASNFKTQEEHIKSVEAAVGENSESLKSVSPFYLAEKLSAPVLLIAGEHDHIADFEHANRMKYRLKQLSKDFEHIFYKNVGHGYHRSWLGDRHQAAYIDNFIRQQLKLPYPKSEQSDKLLADEYQLIADFFTGKNFIGRKSEEAYSYYLRSAELGNAKAMFKVAESYQFAYTVDKDMDKAIDWYKKSAAAGYAPAAFHLGDLYWQNKAVKRDANYSYNMYVRAKELEHDRAGLAIARAFCLGHGVEKNLDLCTEKLVQWRAEKKQKWQYSDDAQQHWLNTLNDILWHNTFIGDEKQQFNQFFKKILRVDVTDILVDDEEFGLFSERKKYSHRRHHEEETLLIPLEKDAIFGVELRFDDNDYSGGKKYPLGLIKVKWTLPEAVEDTIEPYFMAFSMDETQTYYLHLDSDSWLVKGQWQLEVFTLDDKKIYSKTFTTL</sequence>
<proteinExistence type="predicted"/>
<keyword evidence="1" id="KW-0378">Hydrolase</keyword>
<dbReference type="InterPro" id="IPR011990">
    <property type="entry name" value="TPR-like_helical_dom_sf"/>
</dbReference>
<reference evidence="4 5" key="2">
    <citation type="journal article" date="2022" name="Mar. Drugs">
        <title>Bioassay-Guided Fractionation Leads to the Detection of Cholic Acid Generated by the Rare Thalassomonas sp.</title>
        <authorList>
            <person name="Pheiffer F."/>
            <person name="Schneider Y.K."/>
            <person name="Hansen E.H."/>
            <person name="Andersen J.H."/>
            <person name="Isaksson J."/>
            <person name="Busche T."/>
            <person name="R C."/>
            <person name="Kalinowski J."/>
            <person name="Zyl L.V."/>
            <person name="Trindade M."/>
        </authorList>
    </citation>
    <scope>NUCLEOTIDE SEQUENCE [LARGE SCALE GENOMIC DNA]</scope>
    <source>
        <strain evidence="4 5">A5K-106</strain>
    </source>
</reference>
<dbReference type="GO" id="GO:0004252">
    <property type="term" value="F:serine-type endopeptidase activity"/>
    <property type="evidence" value="ECO:0007669"/>
    <property type="project" value="TreeGrafter"/>
</dbReference>
<evidence type="ECO:0000313" key="4">
    <source>
        <dbReference type="EMBL" id="WDE00650.1"/>
    </source>
</evidence>
<evidence type="ECO:0000256" key="1">
    <source>
        <dbReference type="ARBA" id="ARBA00022801"/>
    </source>
</evidence>
<feature type="signal peptide" evidence="2">
    <location>
        <begin position="1"/>
        <end position="21"/>
    </location>
</feature>
<name>A0AAE9YUN8_9GAMM</name>
<dbReference type="SUPFAM" id="SSF81901">
    <property type="entry name" value="HCP-like"/>
    <property type="match status" value="1"/>
</dbReference>
<keyword evidence="2" id="KW-0732">Signal</keyword>
<dbReference type="InterPro" id="IPR029058">
    <property type="entry name" value="AB_hydrolase_fold"/>
</dbReference>
<protein>
    <submittedName>
        <fullName evidence="4">Prolyl oligopeptidase family serine peptidase</fullName>
    </submittedName>
</protein>
<keyword evidence="5" id="KW-1185">Reference proteome</keyword>
<dbReference type="SUPFAM" id="SSF53474">
    <property type="entry name" value="alpha/beta-Hydrolases"/>
    <property type="match status" value="1"/>
</dbReference>
<dbReference type="InterPro" id="IPR001375">
    <property type="entry name" value="Peptidase_S9_cat"/>
</dbReference>
<dbReference type="InterPro" id="IPR006597">
    <property type="entry name" value="Sel1-like"/>
</dbReference>
<reference evidence="4 5" key="1">
    <citation type="journal article" date="2015" name="Genome Announc.">
        <title>Draft Genome Sequences of Marine Isolates of Thalassomonas viridans and Thalassomonas actiniarum.</title>
        <authorList>
            <person name="Olonade I."/>
            <person name="van Zyl L.J."/>
            <person name="Trindade M."/>
        </authorList>
    </citation>
    <scope>NUCLEOTIDE SEQUENCE [LARGE SCALE GENOMIC DNA]</scope>
    <source>
        <strain evidence="4 5">A5K-106</strain>
    </source>
</reference>
<gene>
    <name evidence="4" type="ORF">SG35_008460</name>
</gene>
<dbReference type="Gene3D" id="3.40.50.1820">
    <property type="entry name" value="alpha/beta hydrolase"/>
    <property type="match status" value="1"/>
</dbReference>
<dbReference type="SUPFAM" id="SSF82171">
    <property type="entry name" value="DPP6 N-terminal domain-like"/>
    <property type="match status" value="1"/>
</dbReference>
<dbReference type="PANTHER" id="PTHR42776">
    <property type="entry name" value="SERINE PEPTIDASE S9 FAMILY MEMBER"/>
    <property type="match status" value="1"/>
</dbReference>
<dbReference type="AlphaFoldDB" id="A0AAE9YUN8"/>
<dbReference type="Pfam" id="PF00326">
    <property type="entry name" value="Peptidase_S9"/>
    <property type="match status" value="1"/>
</dbReference>
<dbReference type="Proteomes" id="UP000032568">
    <property type="component" value="Chromosome"/>
</dbReference>
<dbReference type="GO" id="GO:0006508">
    <property type="term" value="P:proteolysis"/>
    <property type="evidence" value="ECO:0007669"/>
    <property type="project" value="InterPro"/>
</dbReference>
<evidence type="ECO:0000259" key="3">
    <source>
        <dbReference type="Pfam" id="PF00326"/>
    </source>
</evidence>
<dbReference type="PANTHER" id="PTHR42776:SF27">
    <property type="entry name" value="DIPEPTIDYL PEPTIDASE FAMILY MEMBER 6"/>
    <property type="match status" value="1"/>
</dbReference>
<accession>A0AAE9YUN8</accession>
<dbReference type="Pfam" id="PF08238">
    <property type="entry name" value="Sel1"/>
    <property type="match status" value="3"/>
</dbReference>
<dbReference type="Gene3D" id="1.25.40.10">
    <property type="entry name" value="Tetratricopeptide repeat domain"/>
    <property type="match status" value="1"/>
</dbReference>
<feature type="domain" description="Peptidase S9 prolyl oligopeptidase catalytic" evidence="3">
    <location>
        <begin position="424"/>
        <end position="630"/>
    </location>
</feature>
<evidence type="ECO:0000256" key="2">
    <source>
        <dbReference type="SAM" id="SignalP"/>
    </source>
</evidence>
<organism evidence="4 5">
    <name type="scientific">Thalassomonas actiniarum</name>
    <dbReference type="NCBI Taxonomy" id="485447"/>
    <lineage>
        <taxon>Bacteria</taxon>
        <taxon>Pseudomonadati</taxon>
        <taxon>Pseudomonadota</taxon>
        <taxon>Gammaproteobacteria</taxon>
        <taxon>Alteromonadales</taxon>
        <taxon>Colwelliaceae</taxon>
        <taxon>Thalassomonas</taxon>
    </lineage>
</organism>